<evidence type="ECO:0000256" key="6">
    <source>
        <dbReference type="ARBA" id="ARBA00023012"/>
    </source>
</evidence>
<dbReference type="SUPFAM" id="SSF52172">
    <property type="entry name" value="CheY-like"/>
    <property type="match status" value="1"/>
</dbReference>
<feature type="domain" description="Histidine kinase" evidence="8">
    <location>
        <begin position="446"/>
        <end position="667"/>
    </location>
</feature>
<evidence type="ECO:0000256" key="4">
    <source>
        <dbReference type="ARBA" id="ARBA00022679"/>
    </source>
</evidence>
<dbReference type="InterPro" id="IPR001789">
    <property type="entry name" value="Sig_transdc_resp-reg_receiver"/>
</dbReference>
<feature type="domain" description="Response regulatory" evidence="9">
    <location>
        <begin position="688"/>
        <end position="806"/>
    </location>
</feature>
<dbReference type="GO" id="GO:0000155">
    <property type="term" value="F:phosphorelay sensor kinase activity"/>
    <property type="evidence" value="ECO:0007669"/>
    <property type="project" value="InterPro"/>
</dbReference>
<dbReference type="AlphaFoldDB" id="A0A4Q0M9R0"/>
<dbReference type="PROSITE" id="PS50112">
    <property type="entry name" value="PAS"/>
    <property type="match status" value="2"/>
</dbReference>
<dbReference type="CDD" id="cd16922">
    <property type="entry name" value="HATPase_EvgS-ArcB-TorS-like"/>
    <property type="match status" value="1"/>
</dbReference>
<dbReference type="Gene3D" id="3.30.450.20">
    <property type="entry name" value="PAS domain"/>
    <property type="match status" value="2"/>
</dbReference>
<dbReference type="EMBL" id="RXOC01000007">
    <property type="protein sequence ID" value="RXF69496.1"/>
    <property type="molecule type" value="Genomic_DNA"/>
</dbReference>
<evidence type="ECO:0000313" key="12">
    <source>
        <dbReference type="EMBL" id="RXF69496.1"/>
    </source>
</evidence>
<dbReference type="CDD" id="cd00082">
    <property type="entry name" value="HisKA"/>
    <property type="match status" value="1"/>
</dbReference>
<dbReference type="SMART" id="SM00448">
    <property type="entry name" value="REC"/>
    <property type="match status" value="1"/>
</dbReference>
<gene>
    <name evidence="12" type="ORF">EKH83_12520</name>
</gene>
<dbReference type="InterPro" id="IPR005467">
    <property type="entry name" value="His_kinase_dom"/>
</dbReference>
<dbReference type="Pfam" id="PF01590">
    <property type="entry name" value="GAF"/>
    <property type="match status" value="1"/>
</dbReference>
<feature type="domain" description="PAC" evidence="11">
    <location>
        <begin position="376"/>
        <end position="428"/>
    </location>
</feature>
<dbReference type="PROSITE" id="PS50113">
    <property type="entry name" value="PAC"/>
    <property type="match status" value="1"/>
</dbReference>
<dbReference type="Pfam" id="PF02518">
    <property type="entry name" value="HATPase_c"/>
    <property type="match status" value="1"/>
</dbReference>
<protein>
    <recommendedName>
        <fullName evidence="2">histidine kinase</fullName>
        <ecNumber evidence="2">2.7.13.3</ecNumber>
    </recommendedName>
</protein>
<dbReference type="PANTHER" id="PTHR45339:SF1">
    <property type="entry name" value="HYBRID SIGNAL TRANSDUCTION HISTIDINE KINASE J"/>
    <property type="match status" value="1"/>
</dbReference>
<dbReference type="Pfam" id="PF08448">
    <property type="entry name" value="PAS_4"/>
    <property type="match status" value="1"/>
</dbReference>
<dbReference type="SMART" id="SM00387">
    <property type="entry name" value="HATPase_c"/>
    <property type="match status" value="1"/>
</dbReference>
<evidence type="ECO:0000256" key="5">
    <source>
        <dbReference type="ARBA" id="ARBA00022777"/>
    </source>
</evidence>
<dbReference type="Pfam" id="PF00072">
    <property type="entry name" value="Response_reg"/>
    <property type="match status" value="1"/>
</dbReference>
<dbReference type="InterPro" id="IPR029016">
    <property type="entry name" value="GAF-like_dom_sf"/>
</dbReference>
<dbReference type="SUPFAM" id="SSF47384">
    <property type="entry name" value="Homodimeric domain of signal transducing histidine kinase"/>
    <property type="match status" value="1"/>
</dbReference>
<evidence type="ECO:0000256" key="3">
    <source>
        <dbReference type="ARBA" id="ARBA00022553"/>
    </source>
</evidence>
<dbReference type="InterPro" id="IPR011006">
    <property type="entry name" value="CheY-like_superfamily"/>
</dbReference>
<dbReference type="PRINTS" id="PR00344">
    <property type="entry name" value="BCTRLSENSOR"/>
</dbReference>
<dbReference type="Gene3D" id="3.30.450.40">
    <property type="match status" value="1"/>
</dbReference>
<evidence type="ECO:0000313" key="13">
    <source>
        <dbReference type="Proteomes" id="UP000290848"/>
    </source>
</evidence>
<dbReference type="SMART" id="SM00388">
    <property type="entry name" value="HisKA"/>
    <property type="match status" value="1"/>
</dbReference>
<dbReference type="Pfam" id="PF13426">
    <property type="entry name" value="PAS_9"/>
    <property type="match status" value="1"/>
</dbReference>
<evidence type="ECO:0000259" key="9">
    <source>
        <dbReference type="PROSITE" id="PS50110"/>
    </source>
</evidence>
<feature type="domain" description="PAS" evidence="10">
    <location>
        <begin position="185"/>
        <end position="255"/>
    </location>
</feature>
<dbReference type="Gene3D" id="1.10.287.130">
    <property type="match status" value="1"/>
</dbReference>
<dbReference type="CDD" id="cd17546">
    <property type="entry name" value="REC_hyHK_CKI1_RcsC-like"/>
    <property type="match status" value="1"/>
</dbReference>
<dbReference type="InterPro" id="IPR035965">
    <property type="entry name" value="PAS-like_dom_sf"/>
</dbReference>
<dbReference type="NCBIfam" id="TIGR00229">
    <property type="entry name" value="sensory_box"/>
    <property type="match status" value="2"/>
</dbReference>
<organism evidence="12 13">
    <name type="scientific">Arcticibacter tournemirensis</name>
    <dbReference type="NCBI Taxonomy" id="699437"/>
    <lineage>
        <taxon>Bacteria</taxon>
        <taxon>Pseudomonadati</taxon>
        <taxon>Bacteroidota</taxon>
        <taxon>Sphingobacteriia</taxon>
        <taxon>Sphingobacteriales</taxon>
        <taxon>Sphingobacteriaceae</taxon>
        <taxon>Arcticibacter</taxon>
    </lineage>
</organism>
<comment type="catalytic activity">
    <reaction evidence="1">
        <text>ATP + protein L-histidine = ADP + protein N-phospho-L-histidine.</text>
        <dbReference type="EC" id="2.7.13.3"/>
    </reaction>
</comment>
<dbReference type="Pfam" id="PF00512">
    <property type="entry name" value="HisKA"/>
    <property type="match status" value="1"/>
</dbReference>
<keyword evidence="5" id="KW-0418">Kinase</keyword>
<dbReference type="InterPro" id="IPR003594">
    <property type="entry name" value="HATPase_dom"/>
</dbReference>
<evidence type="ECO:0000259" key="8">
    <source>
        <dbReference type="PROSITE" id="PS50109"/>
    </source>
</evidence>
<evidence type="ECO:0000256" key="1">
    <source>
        <dbReference type="ARBA" id="ARBA00000085"/>
    </source>
</evidence>
<dbReference type="InterPro" id="IPR036890">
    <property type="entry name" value="HATPase_C_sf"/>
</dbReference>
<dbReference type="InterPro" id="IPR003018">
    <property type="entry name" value="GAF"/>
</dbReference>
<feature type="modified residue" description="4-aspartylphosphate" evidence="7">
    <location>
        <position position="737"/>
    </location>
</feature>
<dbReference type="InterPro" id="IPR003661">
    <property type="entry name" value="HisK_dim/P_dom"/>
</dbReference>
<dbReference type="InterPro" id="IPR000700">
    <property type="entry name" value="PAS-assoc_C"/>
</dbReference>
<dbReference type="InterPro" id="IPR004358">
    <property type="entry name" value="Sig_transdc_His_kin-like_C"/>
</dbReference>
<keyword evidence="3 7" id="KW-0597">Phosphoprotein</keyword>
<dbReference type="SMART" id="SM00091">
    <property type="entry name" value="PAS"/>
    <property type="match status" value="2"/>
</dbReference>
<evidence type="ECO:0000256" key="7">
    <source>
        <dbReference type="PROSITE-ProRule" id="PRU00169"/>
    </source>
</evidence>
<dbReference type="PANTHER" id="PTHR45339">
    <property type="entry name" value="HYBRID SIGNAL TRANSDUCTION HISTIDINE KINASE J"/>
    <property type="match status" value="1"/>
</dbReference>
<dbReference type="Gene3D" id="3.40.50.2300">
    <property type="match status" value="1"/>
</dbReference>
<evidence type="ECO:0000256" key="2">
    <source>
        <dbReference type="ARBA" id="ARBA00012438"/>
    </source>
</evidence>
<dbReference type="SMART" id="SM00086">
    <property type="entry name" value="PAC"/>
    <property type="match status" value="2"/>
</dbReference>
<dbReference type="SUPFAM" id="SSF55874">
    <property type="entry name" value="ATPase domain of HSP90 chaperone/DNA topoisomerase II/histidine kinase"/>
    <property type="match status" value="1"/>
</dbReference>
<dbReference type="SUPFAM" id="SSF55785">
    <property type="entry name" value="PYP-like sensor domain (PAS domain)"/>
    <property type="match status" value="2"/>
</dbReference>
<dbReference type="Proteomes" id="UP000290848">
    <property type="component" value="Unassembled WGS sequence"/>
</dbReference>
<dbReference type="EC" id="2.7.13.3" evidence="2"/>
<dbReference type="PROSITE" id="PS50109">
    <property type="entry name" value="HIS_KIN"/>
    <property type="match status" value="1"/>
</dbReference>
<dbReference type="FunFam" id="3.30.565.10:FF:000010">
    <property type="entry name" value="Sensor histidine kinase RcsC"/>
    <property type="match status" value="1"/>
</dbReference>
<dbReference type="InterPro" id="IPR001610">
    <property type="entry name" value="PAC"/>
</dbReference>
<evidence type="ECO:0000259" key="11">
    <source>
        <dbReference type="PROSITE" id="PS50113"/>
    </source>
</evidence>
<evidence type="ECO:0000259" key="10">
    <source>
        <dbReference type="PROSITE" id="PS50112"/>
    </source>
</evidence>
<comment type="caution">
    <text evidence="12">The sequence shown here is derived from an EMBL/GenBank/DDBJ whole genome shotgun (WGS) entry which is preliminary data.</text>
</comment>
<reference evidence="12 13" key="1">
    <citation type="submission" date="2018-12" db="EMBL/GenBank/DDBJ databases">
        <title>The Draft Genome Sequence of the Soil Bacterium Pedobacter tournemirensis R1.</title>
        <authorList>
            <person name="He J."/>
        </authorList>
    </citation>
    <scope>NUCLEOTIDE SEQUENCE [LARGE SCALE GENOMIC DNA]</scope>
    <source>
        <strain evidence="12 13">R1</strain>
    </source>
</reference>
<name>A0A4Q0M9R0_9SPHI</name>
<keyword evidence="6" id="KW-0902">Two-component regulatory system</keyword>
<dbReference type="PROSITE" id="PS50110">
    <property type="entry name" value="RESPONSE_REGULATORY"/>
    <property type="match status" value="1"/>
</dbReference>
<dbReference type="SMART" id="SM00065">
    <property type="entry name" value="GAF"/>
    <property type="match status" value="1"/>
</dbReference>
<dbReference type="SUPFAM" id="SSF55781">
    <property type="entry name" value="GAF domain-like"/>
    <property type="match status" value="1"/>
</dbReference>
<accession>A0A4Q0M9R0</accession>
<dbReference type="InterPro" id="IPR013656">
    <property type="entry name" value="PAS_4"/>
</dbReference>
<sequence length="807" mass="91813">MFRTKENRSNTANVMVHSDITEANRLKTLQEYNILNTEAEAQFDSITRLISYICKTPIAFISFMEEDRQWIKSETGLNMKETSRSSAFCNYTIQNDTLLEISDLTKDNRFSDNPFVTNNPHFRFYAGSPITTAGGYHIGTLCVMDYEPRYLSDQEKDALKILSNEVMSHLEVRKKNVELQQMLNQARQFQDLFNNSNEIHCITDSEGKIEFINTSVQLLIGYSVDEMLGKTIWDFSVPGERERVMPEVFRAISLGKTHFQVETRVITKGGPIRWFEWSDVIMNGRWLVNGRDITTRKEAELKIQNLSIAVEKSPAGVVIRNAKNEVSWMNEAAENIIGYQLEELKGRIFGDLLIGEKTDLSVLKYARQSVAEKKSYEIEIVVYKKDGTPIWVFISNSMLFNADGQVESQIGIIVDITLRKEAEQQLIKTRQDAIDLSKSKEQFLSVMSHEMRTPLNAVIGLTRILKEEDPLERQKDNLNILEFSAQNLLSLINDVLDFTKIETGNMKLDPAPLEIHKLVSQTIESLSFKSADKDLRIDYYIDPLIPKVVTGDSTRLYQIFMNLLGNAIKFTECGSVMLKLFLEAEDEDSVSIRFEVHDTGIGIKEDKLKTIFDAYTQAERDTSKKYGGTGLGLAITKKLIELHDSTIEVQSTPGKGTIFSFVIRYLRADKYTVPIATNINLDEPIDGRILVVDDNAMNRLLAGKVLGKWLTEIDFAENGQEAVEKVKDNDYDLVLMDIHMPVMNGLEAVKTIRELGGDKFVKLPIIALTASVQRSEEGRFLQAGMNDFVLKPFEPKDLYRKIRAHIL</sequence>
<dbReference type="CDD" id="cd00130">
    <property type="entry name" value="PAS"/>
    <property type="match status" value="2"/>
</dbReference>
<dbReference type="InterPro" id="IPR036097">
    <property type="entry name" value="HisK_dim/P_sf"/>
</dbReference>
<proteinExistence type="predicted"/>
<dbReference type="InterPro" id="IPR000014">
    <property type="entry name" value="PAS"/>
</dbReference>
<feature type="domain" description="PAS" evidence="10">
    <location>
        <begin position="302"/>
        <end position="347"/>
    </location>
</feature>
<dbReference type="Gene3D" id="3.30.565.10">
    <property type="entry name" value="Histidine kinase-like ATPase, C-terminal domain"/>
    <property type="match status" value="1"/>
</dbReference>
<keyword evidence="4" id="KW-0808">Transferase</keyword>